<dbReference type="EMBL" id="JAAAXJ010000006">
    <property type="protein sequence ID" value="NBJ25452.1"/>
    <property type="molecule type" value="Genomic_DNA"/>
</dbReference>
<keyword evidence="3" id="KW-0964">Secreted</keyword>
<comment type="subcellular location">
    <subcellularLocation>
        <location evidence="2">Secreted</location>
    </subcellularLocation>
</comment>
<dbReference type="InterPro" id="IPR001343">
    <property type="entry name" value="Hemolysn_Ca-bd"/>
</dbReference>
<evidence type="ECO:0000313" key="6">
    <source>
        <dbReference type="EMBL" id="NBJ25452.1"/>
    </source>
</evidence>
<evidence type="ECO:0000256" key="4">
    <source>
        <dbReference type="ARBA" id="ARBA00022737"/>
    </source>
</evidence>
<dbReference type="InterPro" id="IPR013858">
    <property type="entry name" value="Peptidase_M10B_C"/>
</dbReference>
<dbReference type="PANTHER" id="PTHR38340">
    <property type="entry name" value="S-LAYER PROTEIN"/>
    <property type="match status" value="1"/>
</dbReference>
<comment type="cofactor">
    <cofactor evidence="1">
        <name>Ca(2+)</name>
        <dbReference type="ChEBI" id="CHEBI:29108"/>
    </cofactor>
</comment>
<feature type="domain" description="Peptidase M10 serralysin C-terminal" evidence="5">
    <location>
        <begin position="208"/>
        <end position="410"/>
    </location>
</feature>
<evidence type="ECO:0000256" key="3">
    <source>
        <dbReference type="ARBA" id="ARBA00022525"/>
    </source>
</evidence>
<dbReference type="InterPro" id="IPR050557">
    <property type="entry name" value="RTX_toxin/Mannuronan_C5-epim"/>
</dbReference>
<dbReference type="PRINTS" id="PR00313">
    <property type="entry name" value="CABNDNGRPT"/>
</dbReference>
<gene>
    <name evidence="6" type="ORF">GR303_13910</name>
</gene>
<organism evidence="6 7">
    <name type="scientific">Microvirga arsenatis</name>
    <dbReference type="NCBI Taxonomy" id="2692265"/>
    <lineage>
        <taxon>Bacteria</taxon>
        <taxon>Pseudomonadati</taxon>
        <taxon>Pseudomonadota</taxon>
        <taxon>Alphaproteobacteria</taxon>
        <taxon>Hyphomicrobiales</taxon>
        <taxon>Methylobacteriaceae</taxon>
        <taxon>Microvirga</taxon>
    </lineage>
</organism>
<sequence>MPAKFISALRLPVSSRFAWNSSDGEPARVSYRFMPSAEGSNVGFGDPASGFRPFTKPEQSDVKRIFDSISSRVNIEFYQVGTNAVADINFGMFQIPGREGYASGTPYLRDGVYAIRMDVFLHRSYNSGQQAILALHHEIGHALGLKHPFEGTPRLSLSEMPISIMSYDYDIRSTQFSFFEIASLQSIYGPAKRKLGNDTHIFGSQRLLWDGGGNDTINAEQVRDKVSINLKDGSWNWIGQKRASILDLGQVYLGDHSTFENVRGSRFGDALTGNAENNIIRGNGGHDSIRGLSGNDTLYGGAGNDTLQGGAGGDYMQGGSGRDRFVFSRASDLGSFERHDRIVKFNPSEGDRLDFSKFDADPNTGGRQKLDFRVGQDFAVSGKAQVVFDRSTHSLVFDVNGDGVADTNLTLPGIGLVKHSYLIL</sequence>
<name>A0ABW9YYH2_9HYPH</name>
<dbReference type="InterPro" id="IPR018511">
    <property type="entry name" value="Hemolysin-typ_Ca-bd_CS"/>
</dbReference>
<evidence type="ECO:0000256" key="2">
    <source>
        <dbReference type="ARBA" id="ARBA00004613"/>
    </source>
</evidence>
<dbReference type="RefSeq" id="WP_161722844.1">
    <property type="nucleotide sequence ID" value="NZ_JAAAXI010000005.1"/>
</dbReference>
<keyword evidence="4" id="KW-0677">Repeat</keyword>
<dbReference type="PANTHER" id="PTHR38340:SF1">
    <property type="entry name" value="S-LAYER PROTEIN"/>
    <property type="match status" value="1"/>
</dbReference>
<keyword evidence="7" id="KW-1185">Reference proteome</keyword>
<accession>A0ABW9YYH2</accession>
<dbReference type="Proteomes" id="UP000818323">
    <property type="component" value="Unassembled WGS sequence"/>
</dbReference>
<dbReference type="SUPFAM" id="SSF55486">
    <property type="entry name" value="Metalloproteases ('zincins'), catalytic domain"/>
    <property type="match status" value="1"/>
</dbReference>
<dbReference type="Gene3D" id="2.150.10.10">
    <property type="entry name" value="Serralysin-like metalloprotease, C-terminal"/>
    <property type="match status" value="2"/>
</dbReference>
<proteinExistence type="predicted"/>
<dbReference type="PROSITE" id="PS00330">
    <property type="entry name" value="HEMOLYSIN_CALCIUM"/>
    <property type="match status" value="2"/>
</dbReference>
<dbReference type="InterPro" id="IPR024079">
    <property type="entry name" value="MetalloPept_cat_dom_sf"/>
</dbReference>
<dbReference type="InterPro" id="IPR011049">
    <property type="entry name" value="Serralysin-like_metalloprot_C"/>
</dbReference>
<comment type="caution">
    <text evidence="6">The sequence shown here is derived from an EMBL/GenBank/DDBJ whole genome shotgun (WGS) entry which is preliminary data.</text>
</comment>
<reference evidence="6 7" key="1">
    <citation type="submission" date="2020-01" db="EMBL/GenBank/DDBJ databases">
        <title>Microvirga sp. nov., an arsenate reduction bacterium isolated from Tibet hotspring sediments.</title>
        <authorList>
            <person name="Yuan C.-G."/>
        </authorList>
    </citation>
    <scope>NUCLEOTIDE SEQUENCE [LARGE SCALE GENOMIC DNA]</scope>
    <source>
        <strain evidence="6 7">SYSU G3D203</strain>
    </source>
</reference>
<protein>
    <recommendedName>
        <fullName evidence="5">Peptidase M10 serralysin C-terminal domain-containing protein</fullName>
    </recommendedName>
</protein>
<dbReference type="Gene3D" id="3.40.390.10">
    <property type="entry name" value="Collagenase (Catalytic Domain)"/>
    <property type="match status" value="1"/>
</dbReference>
<evidence type="ECO:0000256" key="1">
    <source>
        <dbReference type="ARBA" id="ARBA00001913"/>
    </source>
</evidence>
<evidence type="ECO:0000313" key="7">
    <source>
        <dbReference type="Proteomes" id="UP000818323"/>
    </source>
</evidence>
<dbReference type="SUPFAM" id="SSF51120">
    <property type="entry name" value="beta-Roll"/>
    <property type="match status" value="1"/>
</dbReference>
<evidence type="ECO:0000259" key="5">
    <source>
        <dbReference type="Pfam" id="PF08548"/>
    </source>
</evidence>
<dbReference type="Pfam" id="PF08548">
    <property type="entry name" value="Peptidase_M10_C"/>
    <property type="match status" value="1"/>
</dbReference>
<dbReference type="Pfam" id="PF00353">
    <property type="entry name" value="HemolysinCabind"/>
    <property type="match status" value="2"/>
</dbReference>